<protein>
    <submittedName>
        <fullName evidence="5">GntR family transcriptional regulator</fullName>
    </submittedName>
</protein>
<comment type="caution">
    <text evidence="5">The sequence shown here is derived from an EMBL/GenBank/DDBJ whole genome shotgun (WGS) entry which is preliminary data.</text>
</comment>
<dbReference type="RefSeq" id="WP_184725817.1">
    <property type="nucleotide sequence ID" value="NZ_JACHJP010000022.1"/>
</dbReference>
<dbReference type="Proteomes" id="UP000552644">
    <property type="component" value="Unassembled WGS sequence"/>
</dbReference>
<dbReference type="GO" id="GO:0045892">
    <property type="term" value="P:negative regulation of DNA-templated transcription"/>
    <property type="evidence" value="ECO:0007669"/>
    <property type="project" value="TreeGrafter"/>
</dbReference>
<dbReference type="InterPro" id="IPR028978">
    <property type="entry name" value="Chorismate_lyase_/UTRA_dom_sf"/>
</dbReference>
<dbReference type="Pfam" id="PF00392">
    <property type="entry name" value="GntR"/>
    <property type="match status" value="1"/>
</dbReference>
<evidence type="ECO:0000313" key="6">
    <source>
        <dbReference type="Proteomes" id="UP000552644"/>
    </source>
</evidence>
<dbReference type="InterPro" id="IPR000524">
    <property type="entry name" value="Tscrpt_reg_HTH_GntR"/>
</dbReference>
<dbReference type="SMART" id="SM00866">
    <property type="entry name" value="UTRA"/>
    <property type="match status" value="1"/>
</dbReference>
<proteinExistence type="predicted"/>
<dbReference type="SMART" id="SM00345">
    <property type="entry name" value="HTH_GNTR"/>
    <property type="match status" value="1"/>
</dbReference>
<dbReference type="PANTHER" id="PTHR44846">
    <property type="entry name" value="MANNOSYL-D-GLYCERATE TRANSPORT/METABOLISM SYSTEM REPRESSOR MNGR-RELATED"/>
    <property type="match status" value="1"/>
</dbReference>
<dbReference type="GO" id="GO:0003700">
    <property type="term" value="F:DNA-binding transcription factor activity"/>
    <property type="evidence" value="ECO:0007669"/>
    <property type="project" value="InterPro"/>
</dbReference>
<dbReference type="EMBL" id="JACHJP010000022">
    <property type="protein sequence ID" value="MBB4920981.1"/>
    <property type="molecule type" value="Genomic_DNA"/>
</dbReference>
<keyword evidence="6" id="KW-1185">Reference proteome</keyword>
<organism evidence="5 6">
    <name type="scientific">Streptosporangium saharense</name>
    <dbReference type="NCBI Taxonomy" id="1706840"/>
    <lineage>
        <taxon>Bacteria</taxon>
        <taxon>Bacillati</taxon>
        <taxon>Actinomycetota</taxon>
        <taxon>Actinomycetes</taxon>
        <taxon>Streptosporangiales</taxon>
        <taxon>Streptosporangiaceae</taxon>
        <taxon>Streptosporangium</taxon>
    </lineage>
</organism>
<keyword evidence="2" id="KW-0238">DNA-binding</keyword>
<dbReference type="GO" id="GO:0003677">
    <property type="term" value="F:DNA binding"/>
    <property type="evidence" value="ECO:0007669"/>
    <property type="project" value="UniProtKB-KW"/>
</dbReference>
<dbReference type="PROSITE" id="PS50949">
    <property type="entry name" value="HTH_GNTR"/>
    <property type="match status" value="1"/>
</dbReference>
<keyword evidence="1" id="KW-0805">Transcription regulation</keyword>
<sequence length="263" mass="28950">MSASYREIASELRRSILEGRYRAGDVLPKLDDLAQRYGAAYQTVRSAIGLLEQEGLVESIRRRGTVVRDRPTRRRITRSRQVYRDDRGYYFDPEAQPWVAVSSPTVSWGPAPADIALVLGVNVGDEVLVRDRVIGPPGSSHGQQLATSYLPAWLARGTVLAEQQTGPGGIYDRLEEMRHGPLRWAEALSARMPSPDEAKSLDLPPGVPLLRIVRTTTSASGQVLEVNDTRMSAELFEIGYPIRRSPGARVGASADQDGDAEDR</sequence>
<name>A0A7W7QXI9_9ACTN</name>
<dbReference type="InterPro" id="IPR036388">
    <property type="entry name" value="WH-like_DNA-bd_sf"/>
</dbReference>
<evidence type="ECO:0000256" key="2">
    <source>
        <dbReference type="ARBA" id="ARBA00023125"/>
    </source>
</evidence>
<dbReference type="CDD" id="cd07377">
    <property type="entry name" value="WHTH_GntR"/>
    <property type="match status" value="1"/>
</dbReference>
<dbReference type="Gene3D" id="1.10.10.10">
    <property type="entry name" value="Winged helix-like DNA-binding domain superfamily/Winged helix DNA-binding domain"/>
    <property type="match status" value="1"/>
</dbReference>
<dbReference type="Pfam" id="PF07702">
    <property type="entry name" value="UTRA"/>
    <property type="match status" value="1"/>
</dbReference>
<dbReference type="InterPro" id="IPR011663">
    <property type="entry name" value="UTRA"/>
</dbReference>
<dbReference type="AlphaFoldDB" id="A0A7W7QXI9"/>
<evidence type="ECO:0000259" key="4">
    <source>
        <dbReference type="PROSITE" id="PS50949"/>
    </source>
</evidence>
<keyword evidence="3" id="KW-0804">Transcription</keyword>
<dbReference type="SUPFAM" id="SSF46785">
    <property type="entry name" value="Winged helix' DNA-binding domain"/>
    <property type="match status" value="1"/>
</dbReference>
<dbReference type="InterPro" id="IPR050679">
    <property type="entry name" value="Bact_HTH_transcr_reg"/>
</dbReference>
<evidence type="ECO:0000313" key="5">
    <source>
        <dbReference type="EMBL" id="MBB4920981.1"/>
    </source>
</evidence>
<accession>A0A7W7QXI9</accession>
<dbReference type="PANTHER" id="PTHR44846:SF17">
    <property type="entry name" value="GNTR-FAMILY TRANSCRIPTIONAL REGULATOR"/>
    <property type="match status" value="1"/>
</dbReference>
<reference evidence="5 6" key="1">
    <citation type="submission" date="2020-08" db="EMBL/GenBank/DDBJ databases">
        <title>Genomic Encyclopedia of Type Strains, Phase III (KMG-III): the genomes of soil and plant-associated and newly described type strains.</title>
        <authorList>
            <person name="Whitman W."/>
        </authorList>
    </citation>
    <scope>NUCLEOTIDE SEQUENCE [LARGE SCALE GENOMIC DNA]</scope>
    <source>
        <strain evidence="5 6">CECT 8840</strain>
    </source>
</reference>
<feature type="domain" description="HTH gntR-type" evidence="4">
    <location>
        <begin position="2"/>
        <end position="70"/>
    </location>
</feature>
<evidence type="ECO:0000256" key="3">
    <source>
        <dbReference type="ARBA" id="ARBA00023163"/>
    </source>
</evidence>
<gene>
    <name evidence="5" type="ORF">FHS44_008134</name>
</gene>
<dbReference type="InterPro" id="IPR036390">
    <property type="entry name" value="WH_DNA-bd_sf"/>
</dbReference>
<dbReference type="SUPFAM" id="SSF64288">
    <property type="entry name" value="Chorismate lyase-like"/>
    <property type="match status" value="1"/>
</dbReference>
<dbReference type="Gene3D" id="3.40.1410.10">
    <property type="entry name" value="Chorismate lyase-like"/>
    <property type="match status" value="1"/>
</dbReference>
<evidence type="ECO:0000256" key="1">
    <source>
        <dbReference type="ARBA" id="ARBA00023015"/>
    </source>
</evidence>